<evidence type="ECO:0000256" key="2">
    <source>
        <dbReference type="ARBA" id="ARBA00022679"/>
    </source>
</evidence>
<dbReference type="Proteomes" id="UP000249304">
    <property type="component" value="Unassembled WGS sequence"/>
</dbReference>
<dbReference type="InterPro" id="IPR029063">
    <property type="entry name" value="SAM-dependent_MTases_sf"/>
</dbReference>
<dbReference type="Gene3D" id="3.40.50.150">
    <property type="entry name" value="Vaccinia Virus protein VP39"/>
    <property type="match status" value="1"/>
</dbReference>
<dbReference type="OrthoDB" id="9777638at2"/>
<accession>A0A2W2F5U2</accession>
<keyword evidence="1" id="KW-0489">Methyltransferase</keyword>
<protein>
    <recommendedName>
        <fullName evidence="6">Methyltransferase domain-containing protein</fullName>
    </recommendedName>
</protein>
<keyword evidence="2" id="KW-0808">Transferase</keyword>
<dbReference type="AlphaFoldDB" id="A0A2W2F5U2"/>
<dbReference type="PANTHER" id="PTHR43464:SF19">
    <property type="entry name" value="UBIQUINONE BIOSYNTHESIS O-METHYLTRANSFERASE, MITOCHONDRIAL"/>
    <property type="match status" value="1"/>
</dbReference>
<gene>
    <name evidence="4" type="ORF">C1J01_07780</name>
</gene>
<evidence type="ECO:0000313" key="5">
    <source>
        <dbReference type="Proteomes" id="UP000249304"/>
    </source>
</evidence>
<evidence type="ECO:0000256" key="3">
    <source>
        <dbReference type="ARBA" id="ARBA00022691"/>
    </source>
</evidence>
<keyword evidence="3" id="KW-0949">S-adenosyl-L-methionine</keyword>
<dbReference type="PANTHER" id="PTHR43464">
    <property type="entry name" value="METHYLTRANSFERASE"/>
    <property type="match status" value="1"/>
</dbReference>
<dbReference type="Pfam" id="PF01209">
    <property type="entry name" value="Ubie_methyltran"/>
    <property type="match status" value="1"/>
</dbReference>
<keyword evidence="5" id="KW-1185">Reference proteome</keyword>
<dbReference type="RefSeq" id="WP_111177547.1">
    <property type="nucleotide sequence ID" value="NZ_POUD01000020.1"/>
</dbReference>
<sequence>MTSAGIGSAFDSAAAEYTEVSPLLWDRIGEATVAAARIQPGERVLDVCCGAGASAVPAARATGPRGEVDAIDLAAELLAHGRRRSMLEGLDNVRFMQGDATAWEPHEGHLYDVVQCVHGVFLLPDMDPPVSRLAGLLRPGGRLVIASWAEGAMEDFGRLFTEAVERVRDTEIGPPPSKQAVARIDTEDKLATWLAARGVARVTVIRAPLHIPLNPMLAWRIALGSGFRGLLTDLEAPVVEQVRTTFQRLLAERRLSDLDATSLIGTGIRTR</sequence>
<proteinExistence type="predicted"/>
<dbReference type="SUPFAM" id="SSF53335">
    <property type="entry name" value="S-adenosyl-L-methionine-dependent methyltransferases"/>
    <property type="match status" value="1"/>
</dbReference>
<dbReference type="GO" id="GO:0008168">
    <property type="term" value="F:methyltransferase activity"/>
    <property type="evidence" value="ECO:0007669"/>
    <property type="project" value="UniProtKB-KW"/>
</dbReference>
<dbReference type="GO" id="GO:0032259">
    <property type="term" value="P:methylation"/>
    <property type="evidence" value="ECO:0007669"/>
    <property type="project" value="UniProtKB-KW"/>
</dbReference>
<evidence type="ECO:0000313" key="4">
    <source>
        <dbReference type="EMBL" id="PZG21030.1"/>
    </source>
</evidence>
<dbReference type="EMBL" id="POUD01000020">
    <property type="protein sequence ID" value="PZG21030.1"/>
    <property type="molecule type" value="Genomic_DNA"/>
</dbReference>
<dbReference type="CDD" id="cd02440">
    <property type="entry name" value="AdoMet_MTases"/>
    <property type="match status" value="1"/>
</dbReference>
<evidence type="ECO:0008006" key="6">
    <source>
        <dbReference type="Google" id="ProtNLM"/>
    </source>
</evidence>
<comment type="caution">
    <text evidence="4">The sequence shown here is derived from an EMBL/GenBank/DDBJ whole genome shotgun (WGS) entry which is preliminary data.</text>
</comment>
<evidence type="ECO:0000256" key="1">
    <source>
        <dbReference type="ARBA" id="ARBA00022603"/>
    </source>
</evidence>
<name>A0A2W2F5U2_9ACTN</name>
<organism evidence="4 5">
    <name type="scientific">Nonomuraea aridisoli</name>
    <dbReference type="NCBI Taxonomy" id="2070368"/>
    <lineage>
        <taxon>Bacteria</taxon>
        <taxon>Bacillati</taxon>
        <taxon>Actinomycetota</taxon>
        <taxon>Actinomycetes</taxon>
        <taxon>Streptosporangiales</taxon>
        <taxon>Streptosporangiaceae</taxon>
        <taxon>Nonomuraea</taxon>
    </lineage>
</organism>
<reference evidence="4 5" key="1">
    <citation type="submission" date="2018-01" db="EMBL/GenBank/DDBJ databases">
        <title>Draft genome sequence of Nonomuraea sp. KC333.</title>
        <authorList>
            <person name="Sahin N."/>
            <person name="Saygin H."/>
            <person name="Ay H."/>
        </authorList>
    </citation>
    <scope>NUCLEOTIDE SEQUENCE [LARGE SCALE GENOMIC DNA]</scope>
    <source>
        <strain evidence="4 5">KC333</strain>
    </source>
</reference>